<reference evidence="2 3" key="1">
    <citation type="submission" date="2018-03" db="EMBL/GenBank/DDBJ databases">
        <title>Draft Genome Sequences of the Obligatory Marine Myxobacteria Enhygromyxa salina SWB007.</title>
        <authorList>
            <person name="Poehlein A."/>
            <person name="Moghaddam J.A."/>
            <person name="Harms H."/>
            <person name="Alanjari M."/>
            <person name="Koenig G.M."/>
            <person name="Daniel R."/>
            <person name="Schaeberle T.F."/>
        </authorList>
    </citation>
    <scope>NUCLEOTIDE SEQUENCE [LARGE SCALE GENOMIC DNA]</scope>
    <source>
        <strain evidence="2 3">SWB007</strain>
    </source>
</reference>
<accession>A0A2S9YRM1</accession>
<dbReference type="AlphaFoldDB" id="A0A2S9YRM1"/>
<dbReference type="Proteomes" id="UP000238823">
    <property type="component" value="Unassembled WGS sequence"/>
</dbReference>
<feature type="region of interest" description="Disordered" evidence="1">
    <location>
        <begin position="206"/>
        <end position="259"/>
    </location>
</feature>
<proteinExistence type="predicted"/>
<comment type="caution">
    <text evidence="2">The sequence shown here is derived from an EMBL/GenBank/DDBJ whole genome shotgun (WGS) entry which is preliminary data.</text>
</comment>
<dbReference type="EMBL" id="PVNL01000050">
    <property type="protein sequence ID" value="PRQ07747.1"/>
    <property type="molecule type" value="Genomic_DNA"/>
</dbReference>
<organism evidence="2 3">
    <name type="scientific">Enhygromyxa salina</name>
    <dbReference type="NCBI Taxonomy" id="215803"/>
    <lineage>
        <taxon>Bacteria</taxon>
        <taxon>Pseudomonadati</taxon>
        <taxon>Myxococcota</taxon>
        <taxon>Polyangia</taxon>
        <taxon>Nannocystales</taxon>
        <taxon>Nannocystaceae</taxon>
        <taxon>Enhygromyxa</taxon>
    </lineage>
</organism>
<sequence>MEDRPDRVDVDGRLARAAAQLLGRHVAKLALHVQARGLLAGEPRDAEVGELDLARDRHEHVVRRHVAVDDRGLGAVVVEPVGIRERAQDLADHVRRDLDRHPLAVREHLAGELRQVETVDPLHDHEALAVDLTNVEHLNDVGVGQQHRQPRLLDEHVAVGGVVEQVPGEQLDSDGLARACHGGATAHPDLRHAAAADLAQQLVVAQAPHRTEGSRSELGDVNRSRADRRADRWADRQPDRRARNRPILGPTPHRGRWRA</sequence>
<name>A0A2S9YRM1_9BACT</name>
<protein>
    <submittedName>
        <fullName evidence="2">Uncharacterized protein</fullName>
    </submittedName>
</protein>
<evidence type="ECO:0000256" key="1">
    <source>
        <dbReference type="SAM" id="MobiDB-lite"/>
    </source>
</evidence>
<gene>
    <name evidence="2" type="ORF">ENSA7_25150</name>
</gene>
<feature type="compositionally biased region" description="Basic and acidic residues" evidence="1">
    <location>
        <begin position="209"/>
        <end position="241"/>
    </location>
</feature>
<evidence type="ECO:0000313" key="2">
    <source>
        <dbReference type="EMBL" id="PRQ07747.1"/>
    </source>
</evidence>
<evidence type="ECO:0000313" key="3">
    <source>
        <dbReference type="Proteomes" id="UP000238823"/>
    </source>
</evidence>